<dbReference type="GO" id="GO:0016020">
    <property type="term" value="C:membrane"/>
    <property type="evidence" value="ECO:0007669"/>
    <property type="project" value="UniProtKB-SubCell"/>
</dbReference>
<evidence type="ECO:0000313" key="7">
    <source>
        <dbReference type="EMBL" id="RDD60389.1"/>
    </source>
</evidence>
<dbReference type="PANTHER" id="PTHR20855">
    <property type="entry name" value="ADIPOR/PROGESTIN RECEPTOR-RELATED"/>
    <property type="match status" value="1"/>
</dbReference>
<dbReference type="PANTHER" id="PTHR20855:SF3">
    <property type="entry name" value="LD03007P"/>
    <property type="match status" value="1"/>
</dbReference>
<dbReference type="GO" id="GO:0046872">
    <property type="term" value="F:metal ion binding"/>
    <property type="evidence" value="ECO:0007669"/>
    <property type="project" value="UniProtKB-KW"/>
</dbReference>
<feature type="transmembrane region" description="Helical" evidence="6">
    <location>
        <begin position="161"/>
        <end position="179"/>
    </location>
</feature>
<name>A0A369T4Z1_9PROT</name>
<keyword evidence="3 6" id="KW-1133">Transmembrane helix</keyword>
<keyword evidence="5" id="KW-0862">Zinc</keyword>
<evidence type="ECO:0000256" key="6">
    <source>
        <dbReference type="SAM" id="Phobius"/>
    </source>
</evidence>
<evidence type="ECO:0000313" key="8">
    <source>
        <dbReference type="Proteomes" id="UP000253941"/>
    </source>
</evidence>
<dbReference type="InterPro" id="IPR004254">
    <property type="entry name" value="AdipoR/HlyIII-related"/>
</dbReference>
<organism evidence="7 8">
    <name type="scientific">Ferruginivarius sediminum</name>
    <dbReference type="NCBI Taxonomy" id="2661937"/>
    <lineage>
        <taxon>Bacteria</taxon>
        <taxon>Pseudomonadati</taxon>
        <taxon>Pseudomonadota</taxon>
        <taxon>Alphaproteobacteria</taxon>
        <taxon>Rhodospirillales</taxon>
        <taxon>Rhodospirillaceae</taxon>
        <taxon>Ferruginivarius</taxon>
    </lineage>
</organism>
<proteinExistence type="predicted"/>
<accession>A0A369T4Z1</accession>
<evidence type="ECO:0000256" key="1">
    <source>
        <dbReference type="ARBA" id="ARBA00004141"/>
    </source>
</evidence>
<dbReference type="Proteomes" id="UP000253941">
    <property type="component" value="Unassembled WGS sequence"/>
</dbReference>
<dbReference type="AlphaFoldDB" id="A0A369T4Z1"/>
<feature type="transmembrane region" description="Helical" evidence="6">
    <location>
        <begin position="191"/>
        <end position="213"/>
    </location>
</feature>
<comment type="caution">
    <text evidence="7">The sequence shown here is derived from an EMBL/GenBank/DDBJ whole genome shotgun (WGS) entry which is preliminary data.</text>
</comment>
<feature type="transmembrane region" description="Helical" evidence="6">
    <location>
        <begin position="135"/>
        <end position="155"/>
    </location>
</feature>
<comment type="subcellular location">
    <subcellularLocation>
        <location evidence="1">Membrane</location>
        <topology evidence="1">Multi-pass membrane protein</topology>
    </subcellularLocation>
</comment>
<feature type="transmembrane region" description="Helical" evidence="6">
    <location>
        <begin position="81"/>
        <end position="100"/>
    </location>
</feature>
<feature type="transmembrane region" description="Helical" evidence="6">
    <location>
        <begin position="106"/>
        <end position="128"/>
    </location>
</feature>
<evidence type="ECO:0000256" key="3">
    <source>
        <dbReference type="ARBA" id="ARBA00022989"/>
    </source>
</evidence>
<gene>
    <name evidence="7" type="ORF">DRB17_18310</name>
</gene>
<protein>
    <submittedName>
        <fullName evidence="7">Hemolysin III family protein</fullName>
    </submittedName>
</protein>
<keyword evidence="4 6" id="KW-0472">Membrane</keyword>
<dbReference type="EMBL" id="QPMH01000028">
    <property type="protein sequence ID" value="RDD60389.1"/>
    <property type="molecule type" value="Genomic_DNA"/>
</dbReference>
<feature type="transmembrane region" description="Helical" evidence="6">
    <location>
        <begin position="20"/>
        <end position="40"/>
    </location>
</feature>
<keyword evidence="5" id="KW-0479">Metal-binding</keyword>
<keyword evidence="8" id="KW-1185">Reference proteome</keyword>
<feature type="binding site" evidence="5">
    <location>
        <position position="193"/>
    </location>
    <ligand>
        <name>Zn(2+)</name>
        <dbReference type="ChEBI" id="CHEBI:29105"/>
    </ligand>
</feature>
<reference evidence="7 8" key="1">
    <citation type="submission" date="2018-07" db="EMBL/GenBank/DDBJ databases">
        <title>Venubactetium sediminum gen. nov., sp. nov., isolated from a marine solar saltern.</title>
        <authorList>
            <person name="Wang S."/>
        </authorList>
    </citation>
    <scope>NUCLEOTIDE SEQUENCE [LARGE SCALE GENOMIC DNA]</scope>
    <source>
        <strain evidence="7 8">WD2A32</strain>
    </source>
</reference>
<keyword evidence="2 6" id="KW-0812">Transmembrane</keyword>
<feature type="transmembrane region" description="Helical" evidence="6">
    <location>
        <begin position="46"/>
        <end position="69"/>
    </location>
</feature>
<sequence>MAVFPTYTRREEIADRAVHLIGLPAGIAGALVLVTLAAFRDEPLRLLSLALYSAGLIGMLSLSAAYNMSRSPRRKEILRRLDHAAIFVMIAGTYTPFMLVRLENGWAAGFCLFVWLTAAAGVALKLLFPRRYERVSLVLYLLLGWSAVVIAEPLLDTLSPDVLALLLAGGLLYSIGVIFHTAHGLRFHNAIWHSMVLAAAVLHYIAVLSAVALPATAGGGH</sequence>
<evidence type="ECO:0000256" key="5">
    <source>
        <dbReference type="PIRSR" id="PIRSR604254-1"/>
    </source>
</evidence>
<dbReference type="RefSeq" id="WP_114583677.1">
    <property type="nucleotide sequence ID" value="NZ_QPMH01000028.1"/>
</dbReference>
<dbReference type="Pfam" id="PF03006">
    <property type="entry name" value="HlyIII"/>
    <property type="match status" value="1"/>
</dbReference>
<evidence type="ECO:0000256" key="2">
    <source>
        <dbReference type="ARBA" id="ARBA00022692"/>
    </source>
</evidence>
<evidence type="ECO:0000256" key="4">
    <source>
        <dbReference type="ARBA" id="ARBA00023136"/>
    </source>
</evidence>